<dbReference type="PROSITE" id="PS51318">
    <property type="entry name" value="TAT"/>
    <property type="match status" value="1"/>
</dbReference>
<feature type="compositionally biased region" description="Polar residues" evidence="9">
    <location>
        <begin position="12"/>
        <end position="21"/>
    </location>
</feature>
<dbReference type="KEGG" id="cuo:CUROG_06440"/>
<keyword evidence="4" id="KW-0479">Metal-binding</keyword>
<dbReference type="InterPro" id="IPR048328">
    <property type="entry name" value="Dyp_perox_C"/>
</dbReference>
<feature type="compositionally biased region" description="Low complexity" evidence="9">
    <location>
        <begin position="341"/>
        <end position="356"/>
    </location>
</feature>
<dbReference type="PANTHER" id="PTHR30521">
    <property type="entry name" value="DEFERROCHELATASE/PEROXIDASE"/>
    <property type="match status" value="1"/>
</dbReference>
<dbReference type="InterPro" id="IPR011008">
    <property type="entry name" value="Dimeric_a/b-barrel"/>
</dbReference>
<keyword evidence="5" id="KW-0732">Signal</keyword>
<accession>A0A5J6Z6W0</accession>
<protein>
    <submittedName>
        <fullName evidence="12">Putative deferrochelatase/peroxidase EfeN</fullName>
        <ecNumber evidence="12">1.11.1.-</ecNumber>
    </submittedName>
</protein>
<evidence type="ECO:0000256" key="7">
    <source>
        <dbReference type="ARBA" id="ARBA00023004"/>
    </source>
</evidence>
<sequence length="398" mass="43002" precursor="true">MPWITSPKRSPRFSTRSQAKAMSNTSVSRRHFLVGLGLAGGAGIVAGGGGMAAVQAASDSSSSASTPGAIPFRDTHQAGITTAQQENLHIVALDVLSKDKAELKDMLTQWTAMAERMTQGLPAAEEDSSSEYAVPKDSGEAQDLDAQNLTITIGYGPSLFDRRFGLQERKPAQLKPLPTFPGDQLKEELCDGDIVIQACADDPQVAVHAVRNLIRAGSGTVEVRWSQLGYGRASSTNQEQSTPRNLFGFKDGTRNIHSSETADLDAHVWSSEEGWMKGGSYLCARRIPMLLEIWDRQILGEQQATFARYRHSGAPSGSRTIQRRNSIPSPSILYWGRSRRSPPTLTSSSRTRTTTTASGCCAAPITSSRDPITSGTSRRGCSSSPLSQNRKRASSQFR</sequence>
<feature type="region of interest" description="Disordered" evidence="9">
    <location>
        <begin position="331"/>
        <end position="398"/>
    </location>
</feature>
<evidence type="ECO:0000256" key="3">
    <source>
        <dbReference type="ARBA" id="ARBA00022617"/>
    </source>
</evidence>
<evidence type="ECO:0000256" key="5">
    <source>
        <dbReference type="ARBA" id="ARBA00022729"/>
    </source>
</evidence>
<dbReference type="SUPFAM" id="SSF54909">
    <property type="entry name" value="Dimeric alpha+beta barrel"/>
    <property type="match status" value="1"/>
</dbReference>
<dbReference type="PROSITE" id="PS51404">
    <property type="entry name" value="DYP_PEROXIDASE"/>
    <property type="match status" value="1"/>
</dbReference>
<dbReference type="Pfam" id="PF04261">
    <property type="entry name" value="Dyp_perox_N"/>
    <property type="match status" value="1"/>
</dbReference>
<keyword evidence="7" id="KW-0408">Iron</keyword>
<feature type="domain" description="Dyp-type peroxidase C-terminal" evidence="11">
    <location>
        <begin position="242"/>
        <end position="323"/>
    </location>
</feature>
<evidence type="ECO:0000259" key="10">
    <source>
        <dbReference type="Pfam" id="PF04261"/>
    </source>
</evidence>
<evidence type="ECO:0000256" key="4">
    <source>
        <dbReference type="ARBA" id="ARBA00022723"/>
    </source>
</evidence>
<comment type="similarity">
    <text evidence="8">Belongs to the DyP-type peroxidase family.</text>
</comment>
<name>A0A5J6Z6W0_9CORY</name>
<evidence type="ECO:0000313" key="12">
    <source>
        <dbReference type="EMBL" id="QFQ02646.1"/>
    </source>
</evidence>
<dbReference type="GO" id="GO:0046872">
    <property type="term" value="F:metal ion binding"/>
    <property type="evidence" value="ECO:0007669"/>
    <property type="project" value="UniProtKB-KW"/>
</dbReference>
<dbReference type="InterPro" id="IPR006314">
    <property type="entry name" value="Dyp_peroxidase"/>
</dbReference>
<proteinExistence type="inferred from homology"/>
<dbReference type="NCBIfam" id="TIGR01413">
    <property type="entry name" value="Dyp_perox_fam"/>
    <property type="match status" value="1"/>
</dbReference>
<keyword evidence="2 12" id="KW-0575">Peroxidase</keyword>
<keyword evidence="6 12" id="KW-0560">Oxidoreductase</keyword>
<gene>
    <name evidence="12" type="primary">efeN2</name>
    <name evidence="12" type="ORF">CUROG_06440</name>
</gene>
<keyword evidence="3" id="KW-0349">Heme</keyword>
<dbReference type="GO" id="GO:0004601">
    <property type="term" value="F:peroxidase activity"/>
    <property type="evidence" value="ECO:0007669"/>
    <property type="project" value="UniProtKB-KW"/>
</dbReference>
<organism evidence="12 13">
    <name type="scientific">Corynebacterium urogenitale</name>
    <dbReference type="NCBI Taxonomy" id="2487892"/>
    <lineage>
        <taxon>Bacteria</taxon>
        <taxon>Bacillati</taxon>
        <taxon>Actinomycetota</taxon>
        <taxon>Actinomycetes</taxon>
        <taxon>Mycobacteriales</taxon>
        <taxon>Corynebacteriaceae</taxon>
        <taxon>Corynebacterium</taxon>
    </lineage>
</organism>
<reference evidence="13" key="1">
    <citation type="submission" date="2019-10" db="EMBL/GenBank/DDBJ databases">
        <title>Complete genome sequence of Corynebacterium urogenitalis DSM 108747, isolated from the genital tract of a cow.</title>
        <authorList>
            <person name="Ruckert C."/>
            <person name="Ballas P."/>
            <person name="Wagener K."/>
            <person name="Drillich M."/>
            <person name="Kaempfer P."/>
            <person name="Busse H.-J."/>
            <person name="Ehling-Schulz M."/>
        </authorList>
    </citation>
    <scope>NUCLEOTIDE SEQUENCE [LARGE SCALE GENOMIC DNA]</scope>
    <source>
        <strain evidence="13">LMM 1652</strain>
    </source>
</reference>
<evidence type="ECO:0000256" key="9">
    <source>
        <dbReference type="SAM" id="MobiDB-lite"/>
    </source>
</evidence>
<dbReference type="PANTHER" id="PTHR30521:SF4">
    <property type="entry name" value="DEFERROCHELATASE"/>
    <property type="match status" value="1"/>
</dbReference>
<feature type="compositionally biased region" description="Low complexity" evidence="9">
    <location>
        <begin position="373"/>
        <end position="384"/>
    </location>
</feature>
<dbReference type="InterPro" id="IPR048327">
    <property type="entry name" value="Dyp_perox_N"/>
</dbReference>
<dbReference type="GO" id="GO:0005829">
    <property type="term" value="C:cytosol"/>
    <property type="evidence" value="ECO:0007669"/>
    <property type="project" value="TreeGrafter"/>
</dbReference>
<keyword evidence="13" id="KW-1185">Reference proteome</keyword>
<comment type="cofactor">
    <cofactor evidence="1">
        <name>heme b</name>
        <dbReference type="ChEBI" id="CHEBI:60344"/>
    </cofactor>
</comment>
<evidence type="ECO:0000256" key="8">
    <source>
        <dbReference type="ARBA" id="ARBA00025737"/>
    </source>
</evidence>
<evidence type="ECO:0000313" key="13">
    <source>
        <dbReference type="Proteomes" id="UP000326711"/>
    </source>
</evidence>
<feature type="domain" description="Dyp-type peroxidase N-terminal" evidence="10">
    <location>
        <begin position="77"/>
        <end position="230"/>
    </location>
</feature>
<feature type="compositionally biased region" description="Basic residues" evidence="9">
    <location>
        <begin position="389"/>
        <end position="398"/>
    </location>
</feature>
<evidence type="ECO:0000256" key="6">
    <source>
        <dbReference type="ARBA" id="ARBA00023002"/>
    </source>
</evidence>
<dbReference type="Proteomes" id="UP000326711">
    <property type="component" value="Chromosome"/>
</dbReference>
<dbReference type="EMBL" id="CP045032">
    <property type="protein sequence ID" value="QFQ02646.1"/>
    <property type="molecule type" value="Genomic_DNA"/>
</dbReference>
<evidence type="ECO:0000256" key="1">
    <source>
        <dbReference type="ARBA" id="ARBA00001970"/>
    </source>
</evidence>
<evidence type="ECO:0000256" key="2">
    <source>
        <dbReference type="ARBA" id="ARBA00022559"/>
    </source>
</evidence>
<dbReference type="Pfam" id="PF20628">
    <property type="entry name" value="Dyp_perox_C"/>
    <property type="match status" value="1"/>
</dbReference>
<dbReference type="InterPro" id="IPR006311">
    <property type="entry name" value="TAT_signal"/>
</dbReference>
<dbReference type="AlphaFoldDB" id="A0A5J6Z6W0"/>
<feature type="region of interest" description="Disordered" evidence="9">
    <location>
        <begin position="1"/>
        <end position="21"/>
    </location>
</feature>
<feature type="region of interest" description="Disordered" evidence="9">
    <location>
        <begin position="120"/>
        <end position="141"/>
    </location>
</feature>
<dbReference type="EC" id="1.11.1.-" evidence="12"/>
<evidence type="ECO:0000259" key="11">
    <source>
        <dbReference type="Pfam" id="PF20628"/>
    </source>
</evidence>
<dbReference type="GO" id="GO:0020037">
    <property type="term" value="F:heme binding"/>
    <property type="evidence" value="ECO:0007669"/>
    <property type="project" value="InterPro"/>
</dbReference>